<dbReference type="PANTHER" id="PTHR36091:SF1">
    <property type="entry name" value="ALTERED INHERITANCE OF MITOCHONDRIA PROTEIN 9, MITOCHONDRIAL"/>
    <property type="match status" value="1"/>
</dbReference>
<proteinExistence type="inferred from homology"/>
<feature type="domain" description="Aminoglycoside phosphotransferase" evidence="8">
    <location>
        <begin position="87"/>
        <end position="228"/>
    </location>
</feature>
<dbReference type="GeneID" id="9524198"/>
<organism evidence="9 10">
    <name type="scientific">Arthroderma benhamiae (strain ATCC MYA-4681 / CBS 112371)</name>
    <name type="common">Trichophyton mentagrophytes</name>
    <dbReference type="NCBI Taxonomy" id="663331"/>
    <lineage>
        <taxon>Eukaryota</taxon>
        <taxon>Fungi</taxon>
        <taxon>Dikarya</taxon>
        <taxon>Ascomycota</taxon>
        <taxon>Pezizomycotina</taxon>
        <taxon>Eurotiomycetes</taxon>
        <taxon>Eurotiomycetidae</taxon>
        <taxon>Onygenales</taxon>
        <taxon>Arthrodermataceae</taxon>
        <taxon>Trichophyton</taxon>
    </lineage>
</organism>
<keyword evidence="5" id="KW-0496">Mitochondrion</keyword>
<dbReference type="Pfam" id="PF01636">
    <property type="entry name" value="APH"/>
    <property type="match status" value="2"/>
</dbReference>
<dbReference type="PANTHER" id="PTHR36091">
    <property type="entry name" value="ALTERED INHERITANCE OF MITOCHONDRIA PROTEIN 9, MITOCHONDRIAL"/>
    <property type="match status" value="1"/>
</dbReference>
<dbReference type="AlphaFoldDB" id="D4AN02"/>
<protein>
    <recommendedName>
        <fullName evidence="3">Altered inheritance of mitochondria protein 9, mitochondrial</fullName>
    </recommendedName>
    <alternativeName>
        <fullName evidence="6">Found in mitochondrial proteome protein 29</fullName>
    </alternativeName>
</protein>
<evidence type="ECO:0000256" key="3">
    <source>
        <dbReference type="ARBA" id="ARBA00016197"/>
    </source>
</evidence>
<dbReference type="InterPro" id="IPR051035">
    <property type="entry name" value="Mito_inheritance_9"/>
</dbReference>
<dbReference type="HOGENOM" id="CLU_019189_13_1_1"/>
<reference evidence="10" key="1">
    <citation type="journal article" date="2011" name="Genome Biol.">
        <title>Comparative and functional genomics provide insights into the pathogenicity of dermatophytic fungi.</title>
        <authorList>
            <person name="Burmester A."/>
            <person name="Shelest E."/>
            <person name="Gloeckner G."/>
            <person name="Heddergott C."/>
            <person name="Schindler S."/>
            <person name="Staib P."/>
            <person name="Heidel A."/>
            <person name="Felder M."/>
            <person name="Petzold A."/>
            <person name="Szafranski K."/>
            <person name="Feuermann M."/>
            <person name="Pedruzzi I."/>
            <person name="Priebe S."/>
            <person name="Groth M."/>
            <person name="Winkler R."/>
            <person name="Li W."/>
            <person name="Kniemeyer O."/>
            <person name="Schroeckh V."/>
            <person name="Hertweck C."/>
            <person name="Hube B."/>
            <person name="White T.C."/>
            <person name="Platzer M."/>
            <person name="Guthke R."/>
            <person name="Heitman J."/>
            <person name="Woestemeyer J."/>
            <person name="Zipfel P.F."/>
            <person name="Monod M."/>
            <person name="Brakhage A.A."/>
        </authorList>
    </citation>
    <scope>NUCLEOTIDE SEQUENCE [LARGE SCALE GENOMIC DNA]</scope>
    <source>
        <strain evidence="10">ATCC MYA-4681 / CBS 112371</strain>
    </source>
</reference>
<evidence type="ECO:0000256" key="4">
    <source>
        <dbReference type="ARBA" id="ARBA00022946"/>
    </source>
</evidence>
<evidence type="ECO:0000256" key="6">
    <source>
        <dbReference type="ARBA" id="ARBA00031849"/>
    </source>
</evidence>
<gene>
    <name evidence="9" type="ORF">ARB_05606</name>
</gene>
<dbReference type="InterPro" id="IPR011009">
    <property type="entry name" value="Kinase-like_dom_sf"/>
</dbReference>
<evidence type="ECO:0000259" key="8">
    <source>
        <dbReference type="Pfam" id="PF01636"/>
    </source>
</evidence>
<dbReference type="SUPFAM" id="SSF56112">
    <property type="entry name" value="Protein kinase-like (PK-like)"/>
    <property type="match status" value="1"/>
</dbReference>
<evidence type="ECO:0000313" key="10">
    <source>
        <dbReference type="Proteomes" id="UP000008866"/>
    </source>
</evidence>
<keyword evidence="7" id="KW-0175">Coiled coil</keyword>
<feature type="domain" description="Aminoglycoside phosphotransferase" evidence="8">
    <location>
        <begin position="306"/>
        <end position="370"/>
    </location>
</feature>
<feature type="coiled-coil region" evidence="7">
    <location>
        <begin position="500"/>
        <end position="556"/>
    </location>
</feature>
<dbReference type="Gene3D" id="3.90.1200.10">
    <property type="match status" value="1"/>
</dbReference>
<evidence type="ECO:0000256" key="1">
    <source>
        <dbReference type="ARBA" id="ARBA00004173"/>
    </source>
</evidence>
<dbReference type="EMBL" id="ABSU01000003">
    <property type="protein sequence ID" value="EFE35563.1"/>
    <property type="molecule type" value="Genomic_DNA"/>
</dbReference>
<accession>D4AN02</accession>
<comment type="caution">
    <text evidence="9">The sequence shown here is derived from an EMBL/GenBank/DDBJ whole genome shotgun (WGS) entry which is preliminary data.</text>
</comment>
<comment type="subcellular location">
    <subcellularLocation>
        <location evidence="1">Mitochondrion</location>
    </subcellularLocation>
</comment>
<evidence type="ECO:0000256" key="5">
    <source>
        <dbReference type="ARBA" id="ARBA00023128"/>
    </source>
</evidence>
<dbReference type="GO" id="GO:0005739">
    <property type="term" value="C:mitochondrion"/>
    <property type="evidence" value="ECO:0007669"/>
    <property type="project" value="UniProtKB-SubCell"/>
</dbReference>
<evidence type="ECO:0000313" key="9">
    <source>
        <dbReference type="EMBL" id="EFE35563.1"/>
    </source>
</evidence>
<dbReference type="KEGG" id="abe:ARB_05606"/>
<dbReference type="Gene3D" id="3.30.200.20">
    <property type="entry name" value="Phosphorylase Kinase, domain 1"/>
    <property type="match status" value="1"/>
</dbReference>
<comment type="similarity">
    <text evidence="2">Belongs to the AIM9 family.</text>
</comment>
<keyword evidence="4" id="KW-0809">Transit peptide</keyword>
<dbReference type="Proteomes" id="UP000008866">
    <property type="component" value="Unassembled WGS sequence"/>
</dbReference>
<dbReference type="InterPro" id="IPR002575">
    <property type="entry name" value="Aminoglycoside_PTrfase"/>
</dbReference>
<sequence length="561" mass="64326">MATRQLILCCHILGKRKFGISIIHQHSFHGVTASRCHQKSNALFCYTSGRWLYDEESQLRKRYVEFNIDALKHYASQATGSACVKLNKLPEGLHNKVFSLQMETGREVIARIPNPNAGNSRIVVSSEVATLEFLHNILDIPVPKVLAWSSPALRPNAVGAEFILMDKVKGVQLSEVWNDMSERQRFNLVKNVVEIEKRLVDIPLSGYGGLYHRATLADNDSLFFEAINPGQMPRKEDDISKFVIGPTPEKGFYIDGGKEPGNSRGPWKSAVEYLTAIAKREISTIQEFDNTDTDRIVSYLPRVNTSLSSSLHVQLLEQFISVLPYIIPPLEVLKPTLMHQDLHFDNIFVDKADPSEVSGIIDWQGTYISPIFLQARFPSIFDCDDPYPWGAIRPDLPGDFHTLPLEEKRLAEESLDRLRLKKFYELTSRKMNPLLVKAMDAMRNDEYPTSFIFYIVQQSAIDGPIPLRELLIQVYEQWSELAWRNGETPPCPISFTEYEISQARQEAEEWGEAFSEYENLRMQILGNDGWVSHEQYEEAKRQFDNSKEELKRLRERLDQIL</sequence>
<dbReference type="OMA" id="FPSIFDC"/>
<dbReference type="eggNOG" id="ENOG502QV1E">
    <property type="taxonomic scope" value="Eukaryota"/>
</dbReference>
<evidence type="ECO:0000256" key="7">
    <source>
        <dbReference type="SAM" id="Coils"/>
    </source>
</evidence>
<dbReference type="RefSeq" id="XP_003016208.1">
    <property type="nucleotide sequence ID" value="XM_003016162.1"/>
</dbReference>
<evidence type="ECO:0000256" key="2">
    <source>
        <dbReference type="ARBA" id="ARBA00005543"/>
    </source>
</evidence>
<keyword evidence="10" id="KW-1185">Reference proteome</keyword>
<name>D4AN02_ARTBC</name>